<dbReference type="AlphaFoldDB" id="A0A848K8W3"/>
<reference evidence="3 4" key="1">
    <citation type="submission" date="2019-05" db="EMBL/GenBank/DDBJ databases">
        <authorList>
            <person name="Lee S.D."/>
        </authorList>
    </citation>
    <scope>NUCLEOTIDE SEQUENCE [LARGE SCALE GENOMIC DNA]</scope>
    <source>
        <strain evidence="3 4">YC2-7</strain>
    </source>
</reference>
<feature type="region of interest" description="Disordered" evidence="1">
    <location>
        <begin position="28"/>
        <end position="49"/>
    </location>
</feature>
<dbReference type="RefSeq" id="WP_169585518.1">
    <property type="nucleotide sequence ID" value="NZ_VCQU01000002.1"/>
</dbReference>
<keyword evidence="4" id="KW-1185">Reference proteome</keyword>
<sequence>MSVRPKAIALLAAVSAAVAVAAGCATDNTNQPGAKSATPAPTSQGAPTTGAYAHGKVTEAAAKDLCARLDRTLSDWRVQTPTLGKGGLNILVQEWAAVNGGLNGEIIMDRTIIDKITIDNCADTRDQALKALEIPDFAAGLVGL</sequence>
<dbReference type="PROSITE" id="PS51257">
    <property type="entry name" value="PROKAR_LIPOPROTEIN"/>
    <property type="match status" value="1"/>
</dbReference>
<evidence type="ECO:0000313" key="4">
    <source>
        <dbReference type="Proteomes" id="UP000535543"/>
    </source>
</evidence>
<feature type="compositionally biased region" description="Polar residues" evidence="1">
    <location>
        <begin position="28"/>
        <end position="47"/>
    </location>
</feature>
<feature type="chain" id="PRO_5032566935" description="Lipoprotein" evidence="2">
    <location>
        <begin position="22"/>
        <end position="144"/>
    </location>
</feature>
<organism evidence="3 4">
    <name type="scientific">Antrihabitans stalactiti</name>
    <dbReference type="NCBI Taxonomy" id="2584121"/>
    <lineage>
        <taxon>Bacteria</taxon>
        <taxon>Bacillati</taxon>
        <taxon>Actinomycetota</taxon>
        <taxon>Actinomycetes</taxon>
        <taxon>Mycobacteriales</taxon>
        <taxon>Nocardiaceae</taxon>
        <taxon>Antrihabitans</taxon>
    </lineage>
</organism>
<dbReference type="EMBL" id="VCQU01000002">
    <property type="protein sequence ID" value="NMN94789.1"/>
    <property type="molecule type" value="Genomic_DNA"/>
</dbReference>
<evidence type="ECO:0000256" key="1">
    <source>
        <dbReference type="SAM" id="MobiDB-lite"/>
    </source>
</evidence>
<feature type="signal peptide" evidence="2">
    <location>
        <begin position="1"/>
        <end position="21"/>
    </location>
</feature>
<comment type="caution">
    <text evidence="3">The sequence shown here is derived from an EMBL/GenBank/DDBJ whole genome shotgun (WGS) entry which is preliminary data.</text>
</comment>
<evidence type="ECO:0000313" key="3">
    <source>
        <dbReference type="EMBL" id="NMN94789.1"/>
    </source>
</evidence>
<dbReference type="Proteomes" id="UP000535543">
    <property type="component" value="Unassembled WGS sequence"/>
</dbReference>
<gene>
    <name evidence="3" type="ORF">FGL95_07040</name>
</gene>
<keyword evidence="2" id="KW-0732">Signal</keyword>
<accession>A0A848K8W3</accession>
<proteinExistence type="predicted"/>
<evidence type="ECO:0008006" key="5">
    <source>
        <dbReference type="Google" id="ProtNLM"/>
    </source>
</evidence>
<evidence type="ECO:0000256" key="2">
    <source>
        <dbReference type="SAM" id="SignalP"/>
    </source>
</evidence>
<reference evidence="3 4" key="2">
    <citation type="submission" date="2020-06" db="EMBL/GenBank/DDBJ databases">
        <title>Antribacter stalactiti gen. nov., sp. nov., a new member of the family Nacardiaceae isolated from a cave.</title>
        <authorList>
            <person name="Kim I.S."/>
        </authorList>
    </citation>
    <scope>NUCLEOTIDE SEQUENCE [LARGE SCALE GENOMIC DNA]</scope>
    <source>
        <strain evidence="3 4">YC2-7</strain>
    </source>
</reference>
<protein>
    <recommendedName>
        <fullName evidence="5">Lipoprotein</fullName>
    </recommendedName>
</protein>
<name>A0A848K8W3_9NOCA</name>